<proteinExistence type="predicted"/>
<reference evidence="1" key="1">
    <citation type="submission" date="2020-05" db="UniProtKB">
        <authorList>
            <consortium name="EnsemblMetazoa"/>
        </authorList>
    </citation>
    <scope>IDENTIFICATION</scope>
    <source>
        <strain evidence="1">Yale</strain>
    </source>
</reference>
<sequence length="131" mass="15235">MSVGNLLHKHSHTHTHTYTHACGHVCTDKHTHTHTRAQADKAAYTELYALAELRVADRMISPLPWFTFRIFTHLQSQSTHARTHAHIHTHTHTHTHQPNNKYPPTHTNAYSYTNVDEYIGTRFKLFFADFL</sequence>
<name>A0A1B0FGN4_GLOMM</name>
<dbReference type="VEuPathDB" id="VectorBase:GMOY002907"/>
<protein>
    <submittedName>
        <fullName evidence="1">Uncharacterized protein</fullName>
    </submittedName>
</protein>
<dbReference type="Proteomes" id="UP000092444">
    <property type="component" value="Unassembled WGS sequence"/>
</dbReference>
<organism evidence="1 2">
    <name type="scientific">Glossina morsitans morsitans</name>
    <name type="common">Savannah tsetse fly</name>
    <dbReference type="NCBI Taxonomy" id="37546"/>
    <lineage>
        <taxon>Eukaryota</taxon>
        <taxon>Metazoa</taxon>
        <taxon>Ecdysozoa</taxon>
        <taxon>Arthropoda</taxon>
        <taxon>Hexapoda</taxon>
        <taxon>Insecta</taxon>
        <taxon>Pterygota</taxon>
        <taxon>Neoptera</taxon>
        <taxon>Endopterygota</taxon>
        <taxon>Diptera</taxon>
        <taxon>Brachycera</taxon>
        <taxon>Muscomorpha</taxon>
        <taxon>Hippoboscoidea</taxon>
        <taxon>Glossinidae</taxon>
        <taxon>Glossina</taxon>
    </lineage>
</organism>
<dbReference type="EnsemblMetazoa" id="GMOY002907-RA">
    <property type="protein sequence ID" value="GMOY002907-PA"/>
    <property type="gene ID" value="GMOY002907"/>
</dbReference>
<dbReference type="EMBL" id="CCAG010010420">
    <property type="status" value="NOT_ANNOTATED_CDS"/>
    <property type="molecule type" value="Genomic_DNA"/>
</dbReference>
<evidence type="ECO:0000313" key="1">
    <source>
        <dbReference type="EnsemblMetazoa" id="GMOY002907-PA"/>
    </source>
</evidence>
<evidence type="ECO:0000313" key="2">
    <source>
        <dbReference type="Proteomes" id="UP000092444"/>
    </source>
</evidence>
<keyword evidence="2" id="KW-1185">Reference proteome</keyword>
<dbReference type="AlphaFoldDB" id="A0A1B0FGN4"/>
<accession>A0A1B0FGN4</accession>